<feature type="domain" description="DAGKc" evidence="12">
    <location>
        <begin position="46"/>
        <end position="174"/>
    </location>
</feature>
<dbReference type="STRING" id="517418.Ctha_1873"/>
<keyword evidence="7" id="KW-0067">ATP-binding</keyword>
<keyword evidence="4" id="KW-0479">Metal-binding</keyword>
<evidence type="ECO:0000259" key="12">
    <source>
        <dbReference type="PROSITE" id="PS50146"/>
    </source>
</evidence>
<dbReference type="RefSeq" id="WP_012500414.1">
    <property type="nucleotide sequence ID" value="NC_011026.1"/>
</dbReference>
<dbReference type="Pfam" id="PF19279">
    <property type="entry name" value="YegS_C"/>
    <property type="match status" value="1"/>
</dbReference>
<keyword evidence="14" id="KW-1185">Reference proteome</keyword>
<dbReference type="InterPro" id="IPR045540">
    <property type="entry name" value="YegS/DAGK_C"/>
</dbReference>
<evidence type="ECO:0000313" key="14">
    <source>
        <dbReference type="Proteomes" id="UP000001208"/>
    </source>
</evidence>
<evidence type="ECO:0000256" key="10">
    <source>
        <dbReference type="ARBA" id="ARBA00023209"/>
    </source>
</evidence>
<evidence type="ECO:0000256" key="3">
    <source>
        <dbReference type="ARBA" id="ARBA00022679"/>
    </source>
</evidence>
<proteinExistence type="predicted"/>
<keyword evidence="5" id="KW-0547">Nucleotide-binding</keyword>
<accession>B3QU81</accession>
<dbReference type="GO" id="GO:0005886">
    <property type="term" value="C:plasma membrane"/>
    <property type="evidence" value="ECO:0007669"/>
    <property type="project" value="TreeGrafter"/>
</dbReference>
<dbReference type="KEGG" id="cts:Ctha_1873"/>
<dbReference type="GO" id="GO:0046872">
    <property type="term" value="F:metal ion binding"/>
    <property type="evidence" value="ECO:0007669"/>
    <property type="project" value="UniProtKB-KW"/>
</dbReference>
<keyword evidence="6 13" id="KW-0418">Kinase</keyword>
<evidence type="ECO:0000256" key="4">
    <source>
        <dbReference type="ARBA" id="ARBA00022723"/>
    </source>
</evidence>
<dbReference type="PROSITE" id="PS50146">
    <property type="entry name" value="DAGK"/>
    <property type="match status" value="1"/>
</dbReference>
<keyword evidence="3" id="KW-0808">Transferase</keyword>
<dbReference type="InterPro" id="IPR005218">
    <property type="entry name" value="Diacylglycerol/lipid_kinase"/>
</dbReference>
<keyword evidence="2" id="KW-0444">Lipid biosynthesis</keyword>
<keyword evidence="11" id="KW-1208">Phospholipid metabolism</keyword>
<evidence type="ECO:0000313" key="13">
    <source>
        <dbReference type="EMBL" id="ACF14330.1"/>
    </source>
</evidence>
<gene>
    <name evidence="13" type="ordered locus">Ctha_1873</name>
</gene>
<dbReference type="EMBL" id="CP001100">
    <property type="protein sequence ID" value="ACF14330.1"/>
    <property type="molecule type" value="Genomic_DNA"/>
</dbReference>
<comment type="cofactor">
    <cofactor evidence="1">
        <name>Mg(2+)</name>
        <dbReference type="ChEBI" id="CHEBI:18420"/>
    </cofactor>
</comment>
<dbReference type="Gene3D" id="2.60.200.40">
    <property type="match status" value="1"/>
</dbReference>
<evidence type="ECO:0000256" key="2">
    <source>
        <dbReference type="ARBA" id="ARBA00022516"/>
    </source>
</evidence>
<dbReference type="GO" id="GO:0005524">
    <property type="term" value="F:ATP binding"/>
    <property type="evidence" value="ECO:0007669"/>
    <property type="project" value="UniProtKB-KW"/>
</dbReference>
<evidence type="ECO:0000256" key="9">
    <source>
        <dbReference type="ARBA" id="ARBA00023098"/>
    </source>
</evidence>
<dbReference type="SUPFAM" id="SSF111331">
    <property type="entry name" value="NAD kinase/diacylglycerol kinase-like"/>
    <property type="match status" value="1"/>
</dbReference>
<evidence type="ECO:0000256" key="6">
    <source>
        <dbReference type="ARBA" id="ARBA00022777"/>
    </source>
</evidence>
<evidence type="ECO:0000256" key="11">
    <source>
        <dbReference type="ARBA" id="ARBA00023264"/>
    </source>
</evidence>
<sequence length="355" mass="39010">MNIDLSGSPQLITKTGNKNQSADSYVLRNALKMIDANTSHSANASKKTYPYWFILNPAADKGRAKKRVDWLKKSLKRQELDTVIQLTTMPSEATAFASQAKTCAGIIVACGGDGTLNEVTQSLVHSDSVLGCLPIGSANDFFKNISEIEAEEAGISHLFNATVQPVDVGQVFYQAEHTSSSRFFLNSFGLGFSGRIAKMAAAITWLKGDLTYIYALLKVAANYEAMQANVKLHTQDGIISLDQEKIYMLSIGNGKVEAGKFKIAPQAEINDGWLDVCILKDISRSDLPRWILKYLTGKQIGESQIVYAKAKKIEIELFRPECLHMDGEVIENVQGKLTIEVRPRALNVLSSKKLS</sequence>
<dbReference type="InterPro" id="IPR016064">
    <property type="entry name" value="NAD/diacylglycerol_kinase_sf"/>
</dbReference>
<dbReference type="Pfam" id="PF00781">
    <property type="entry name" value="DAGK_cat"/>
    <property type="match status" value="1"/>
</dbReference>
<keyword evidence="10" id="KW-0594">Phospholipid biosynthesis</keyword>
<reference evidence="13 14" key="1">
    <citation type="submission" date="2008-06" db="EMBL/GenBank/DDBJ databases">
        <title>Complete sequence of Chloroherpeton thalassium ATCC 35110.</title>
        <authorList>
            <consortium name="US DOE Joint Genome Institute"/>
            <person name="Lucas S."/>
            <person name="Copeland A."/>
            <person name="Lapidus A."/>
            <person name="Glavina del Rio T."/>
            <person name="Dalin E."/>
            <person name="Tice H."/>
            <person name="Bruce D."/>
            <person name="Goodwin L."/>
            <person name="Pitluck S."/>
            <person name="Schmutz J."/>
            <person name="Larimer F."/>
            <person name="Land M."/>
            <person name="Hauser L."/>
            <person name="Kyrpides N."/>
            <person name="Mikhailova N."/>
            <person name="Liu Z."/>
            <person name="Li T."/>
            <person name="Zhao F."/>
            <person name="Overmann J."/>
            <person name="Bryant D.A."/>
            <person name="Richardson P."/>
        </authorList>
    </citation>
    <scope>NUCLEOTIDE SEQUENCE [LARGE SCALE GENOMIC DNA]</scope>
    <source>
        <strain evidence="14">ATCC 35110 / GB-78</strain>
    </source>
</reference>
<dbReference type="Proteomes" id="UP000001208">
    <property type="component" value="Chromosome"/>
</dbReference>
<dbReference type="GO" id="GO:0008654">
    <property type="term" value="P:phospholipid biosynthetic process"/>
    <property type="evidence" value="ECO:0007669"/>
    <property type="project" value="UniProtKB-KW"/>
</dbReference>
<dbReference type="InterPro" id="IPR017438">
    <property type="entry name" value="ATP-NAD_kinase_N"/>
</dbReference>
<evidence type="ECO:0000256" key="7">
    <source>
        <dbReference type="ARBA" id="ARBA00022840"/>
    </source>
</evidence>
<dbReference type="HOGENOM" id="CLU_045532_0_2_10"/>
<dbReference type="eggNOG" id="COG1597">
    <property type="taxonomic scope" value="Bacteria"/>
</dbReference>
<dbReference type="GO" id="GO:0016301">
    <property type="term" value="F:kinase activity"/>
    <property type="evidence" value="ECO:0007669"/>
    <property type="project" value="UniProtKB-KW"/>
</dbReference>
<dbReference type="InterPro" id="IPR001206">
    <property type="entry name" value="Diacylglycerol_kinase_cat_dom"/>
</dbReference>
<dbReference type="PANTHER" id="PTHR12358:SF106">
    <property type="entry name" value="LIPID KINASE YEGS"/>
    <property type="match status" value="1"/>
</dbReference>
<dbReference type="AlphaFoldDB" id="B3QU81"/>
<protein>
    <submittedName>
        <fullName evidence="13">Diacylglycerol kinase catalytic region</fullName>
    </submittedName>
</protein>
<dbReference type="InterPro" id="IPR050187">
    <property type="entry name" value="Lipid_Phosphate_FormReg"/>
</dbReference>
<organism evidence="13 14">
    <name type="scientific">Chloroherpeton thalassium (strain ATCC 35110 / GB-78)</name>
    <dbReference type="NCBI Taxonomy" id="517418"/>
    <lineage>
        <taxon>Bacteria</taxon>
        <taxon>Pseudomonadati</taxon>
        <taxon>Chlorobiota</taxon>
        <taxon>Chlorobiia</taxon>
        <taxon>Chlorobiales</taxon>
        <taxon>Chloroherpetonaceae</taxon>
        <taxon>Chloroherpeton</taxon>
    </lineage>
</organism>
<keyword evidence="8" id="KW-0460">Magnesium</keyword>
<evidence type="ECO:0000256" key="8">
    <source>
        <dbReference type="ARBA" id="ARBA00022842"/>
    </source>
</evidence>
<dbReference type="NCBIfam" id="TIGR00147">
    <property type="entry name" value="YegS/Rv2252/BmrU family lipid kinase"/>
    <property type="match status" value="1"/>
</dbReference>
<dbReference type="PANTHER" id="PTHR12358">
    <property type="entry name" value="SPHINGOSINE KINASE"/>
    <property type="match status" value="1"/>
</dbReference>
<evidence type="ECO:0000256" key="5">
    <source>
        <dbReference type="ARBA" id="ARBA00022741"/>
    </source>
</evidence>
<evidence type="ECO:0000256" key="1">
    <source>
        <dbReference type="ARBA" id="ARBA00001946"/>
    </source>
</evidence>
<dbReference type="Gene3D" id="3.40.50.10330">
    <property type="entry name" value="Probable inorganic polyphosphate/atp-NAD kinase, domain 1"/>
    <property type="match status" value="1"/>
</dbReference>
<dbReference type="OrthoDB" id="9786026at2"/>
<keyword evidence="9" id="KW-0443">Lipid metabolism</keyword>
<name>B3QU81_CHLT3</name>